<accession>A0A0J8G6K7</accession>
<keyword evidence="3" id="KW-0964">Secreted</keyword>
<evidence type="ECO:0000313" key="9">
    <source>
        <dbReference type="Proteomes" id="UP000052258"/>
    </source>
</evidence>
<dbReference type="InterPro" id="IPR019931">
    <property type="entry name" value="LPXTG_anchor"/>
</dbReference>
<comment type="subcellular location">
    <subcellularLocation>
        <location evidence="1">Secreted</location>
        <location evidence="1">Cell wall</location>
        <topology evidence="1">Peptidoglycan-anchor</topology>
    </subcellularLocation>
</comment>
<dbReference type="OrthoDB" id="2360320at2"/>
<dbReference type="RefSeq" id="WP_007473112.1">
    <property type="nucleotide sequence ID" value="NZ_KQ130620.1"/>
</dbReference>
<reference evidence="8 9" key="1">
    <citation type="journal article" date="2015" name="Genome Biol. Evol.">
        <title>Comparative Genomics of Listeria Sensu Lato: Genus-Wide Differences in Evolutionary Dynamics and the Progressive Gain of Complex, Potentially Pathogenicity-Related Traits through Lateral Gene Transfer.</title>
        <authorList>
            <person name="Chiara M."/>
            <person name="Caruso M."/>
            <person name="D'Erchia A.M."/>
            <person name="Manzari C."/>
            <person name="Fraccalvieri R."/>
            <person name="Goffredo E."/>
            <person name="Latorre L."/>
            <person name="Miccolupo A."/>
            <person name="Padalino I."/>
            <person name="Santagada G."/>
            <person name="Chiocco D."/>
            <person name="Pesole G."/>
            <person name="Horner D.S."/>
            <person name="Parisi A."/>
        </authorList>
    </citation>
    <scope>NUCLEOTIDE SEQUENCE [LARGE SCALE GENOMIC DNA]</scope>
    <source>
        <strain evidence="8 9">1991</strain>
    </source>
</reference>
<evidence type="ECO:0000313" key="8">
    <source>
        <dbReference type="EMBL" id="KMT58255.1"/>
    </source>
</evidence>
<evidence type="ECO:0000256" key="6">
    <source>
        <dbReference type="SAM" id="SignalP"/>
    </source>
</evidence>
<evidence type="ECO:0000256" key="3">
    <source>
        <dbReference type="ARBA" id="ARBA00022525"/>
    </source>
</evidence>
<evidence type="ECO:0000256" key="4">
    <source>
        <dbReference type="ARBA" id="ARBA00022729"/>
    </source>
</evidence>
<dbReference type="PROSITE" id="PS50847">
    <property type="entry name" value="GRAM_POS_ANCHORING"/>
    <property type="match status" value="1"/>
</dbReference>
<evidence type="ECO:0000256" key="1">
    <source>
        <dbReference type="ARBA" id="ARBA00004168"/>
    </source>
</evidence>
<feature type="signal peptide" evidence="6">
    <location>
        <begin position="1"/>
        <end position="26"/>
    </location>
</feature>
<comment type="caution">
    <text evidence="8">The sequence shown here is derived from an EMBL/GenBank/DDBJ whole genome shotgun (WGS) entry which is preliminary data.</text>
</comment>
<protein>
    <submittedName>
        <fullName evidence="8">Cell wall anchor domain-containing protein</fullName>
    </submittedName>
</protein>
<dbReference type="Proteomes" id="UP000052258">
    <property type="component" value="Unassembled WGS sequence"/>
</dbReference>
<dbReference type="PATRIC" id="fig|1430899.3.peg.2441"/>
<keyword evidence="5" id="KW-0572">Peptidoglycan-anchor</keyword>
<feature type="domain" description="Gram-positive cocci surface proteins LPxTG" evidence="7">
    <location>
        <begin position="381"/>
        <end position="412"/>
    </location>
</feature>
<evidence type="ECO:0000256" key="5">
    <source>
        <dbReference type="ARBA" id="ARBA00023088"/>
    </source>
</evidence>
<evidence type="ECO:0000256" key="2">
    <source>
        <dbReference type="ARBA" id="ARBA00022512"/>
    </source>
</evidence>
<gene>
    <name evidence="8" type="ORF">X560_2392</name>
</gene>
<organism evidence="8 9">
    <name type="scientific">Listeria fleischmannii 1991</name>
    <dbReference type="NCBI Taxonomy" id="1430899"/>
    <lineage>
        <taxon>Bacteria</taxon>
        <taxon>Bacillati</taxon>
        <taxon>Bacillota</taxon>
        <taxon>Bacilli</taxon>
        <taxon>Bacillales</taxon>
        <taxon>Listeriaceae</taxon>
        <taxon>Listeria</taxon>
    </lineage>
</organism>
<keyword evidence="9" id="KW-1185">Reference proteome</keyword>
<evidence type="ECO:0000259" key="7">
    <source>
        <dbReference type="PROSITE" id="PS50847"/>
    </source>
</evidence>
<proteinExistence type="predicted"/>
<keyword evidence="4 6" id="KW-0732">Signal</keyword>
<sequence length="412" mass="44284">MKKGLKFSYGVLALSVGLVLPTTVWANSLDDSKAEEVLKAATEVKNEVVESQATEAEATVSEPVVEAPKEEAKVEEKTEEVVPPAEEKEVLKAEQAPTVTANATPLATAKPNVKVEINAATTPGYFVTAENGTSVTFKSKPDVSSIGNKSVVVVATDGVTTEEITVSYVVADTQKPTIEVWDTENIVGLNEPDWYAEDFVLVDDNSDDYEVFFADGRETLDTSKVGTFNTVIVARDAAGNEASVTLTYEVVDFDSEFDDYYDYEAPSIDKAKSNASVVYGKTRPNTLVAAISETSDMPVGYVFADDNGKFELLLKNALKNGETVYIMSMDLFTGESSDIVEYTYSGEKMMVNQVSKNNQTPVKTATKVASTTKKDPEVSALPKTGDSPGAEGLVAIGALATLLATVYLRKRS</sequence>
<dbReference type="AlphaFoldDB" id="A0A0J8G6K7"/>
<dbReference type="NCBIfam" id="TIGR01167">
    <property type="entry name" value="LPXTG_anchor"/>
    <property type="match status" value="1"/>
</dbReference>
<name>A0A0J8G6K7_9LIST</name>
<keyword evidence="2" id="KW-0134">Cell wall</keyword>
<dbReference type="EMBL" id="AZHO01000032">
    <property type="protein sequence ID" value="KMT58255.1"/>
    <property type="molecule type" value="Genomic_DNA"/>
</dbReference>
<feature type="chain" id="PRO_5005298376" evidence="6">
    <location>
        <begin position="27"/>
        <end position="412"/>
    </location>
</feature>